<dbReference type="Pfam" id="PF01663">
    <property type="entry name" value="Phosphodiest"/>
    <property type="match status" value="1"/>
</dbReference>
<comment type="caution">
    <text evidence="1">The sequence shown here is derived from an EMBL/GenBank/DDBJ whole genome shotgun (WGS) entry which is preliminary data.</text>
</comment>
<dbReference type="InterPro" id="IPR002591">
    <property type="entry name" value="Phosphodiest/P_Trfase"/>
</dbReference>
<dbReference type="RefSeq" id="WP_188551770.1">
    <property type="nucleotide sequence ID" value="NZ_BMFY01000016.1"/>
</dbReference>
<evidence type="ECO:0000313" key="2">
    <source>
        <dbReference type="Proteomes" id="UP000616114"/>
    </source>
</evidence>
<accession>A0A8J2XLT0</accession>
<sequence length="273" mass="28559">MTRKILLIGIDGLRIDDALAGGWMPALGSFMDTTATARITMEVPTISGPGWSSLLTGADHGAHGVFDNSFLGHRLAGHPDLLSVAAAEHPGLTTFVATGWPPLGDPAGPGPVFAPRADSQREGRHRLVIRDGEVYGYRWADGEIGAASRLAVREAGPDASFVYLGEIDEAGHLYGGTSPEYRQAAARVDAHLAGLLHAVAVRAQAGEEWSVGVTTDHGHLDAGGHGGGEDVVRRSFFALGRFAGETFTAPPSGLPEQIEAVDVPGFMLAELRG</sequence>
<dbReference type="EMBL" id="BMFY01000016">
    <property type="protein sequence ID" value="GGA25461.1"/>
    <property type="molecule type" value="Genomic_DNA"/>
</dbReference>
<dbReference type="InterPro" id="IPR017850">
    <property type="entry name" value="Alkaline_phosphatase_core_sf"/>
</dbReference>
<evidence type="ECO:0000313" key="1">
    <source>
        <dbReference type="EMBL" id="GGA25461.1"/>
    </source>
</evidence>
<dbReference type="Proteomes" id="UP000616114">
    <property type="component" value="Unassembled WGS sequence"/>
</dbReference>
<reference evidence="1" key="2">
    <citation type="submission" date="2020-09" db="EMBL/GenBank/DDBJ databases">
        <authorList>
            <person name="Sun Q."/>
            <person name="Zhou Y."/>
        </authorList>
    </citation>
    <scope>NUCLEOTIDE SEQUENCE</scope>
    <source>
        <strain evidence="1">CGMCC 1.12785</strain>
    </source>
</reference>
<organism evidence="1 2">
    <name type="scientific">Sediminivirga luteola</name>
    <dbReference type="NCBI Taxonomy" id="1774748"/>
    <lineage>
        <taxon>Bacteria</taxon>
        <taxon>Bacillati</taxon>
        <taxon>Actinomycetota</taxon>
        <taxon>Actinomycetes</taxon>
        <taxon>Micrococcales</taxon>
        <taxon>Brevibacteriaceae</taxon>
        <taxon>Sediminivirga</taxon>
    </lineage>
</organism>
<keyword evidence="2" id="KW-1185">Reference proteome</keyword>
<reference evidence="1" key="1">
    <citation type="journal article" date="2014" name="Int. J. Syst. Evol. Microbiol.">
        <title>Complete genome sequence of Corynebacterium casei LMG S-19264T (=DSM 44701T), isolated from a smear-ripened cheese.</title>
        <authorList>
            <consortium name="US DOE Joint Genome Institute (JGI-PGF)"/>
            <person name="Walter F."/>
            <person name="Albersmeier A."/>
            <person name="Kalinowski J."/>
            <person name="Ruckert C."/>
        </authorList>
    </citation>
    <scope>NUCLEOTIDE SEQUENCE</scope>
    <source>
        <strain evidence="1">CGMCC 1.12785</strain>
    </source>
</reference>
<name>A0A8J2XLT0_9MICO</name>
<dbReference type="Gene3D" id="3.40.720.10">
    <property type="entry name" value="Alkaline Phosphatase, subunit A"/>
    <property type="match status" value="1"/>
</dbReference>
<evidence type="ECO:0008006" key="3">
    <source>
        <dbReference type="Google" id="ProtNLM"/>
    </source>
</evidence>
<dbReference type="GO" id="GO:0016787">
    <property type="term" value="F:hydrolase activity"/>
    <property type="evidence" value="ECO:0007669"/>
    <property type="project" value="UniProtKB-ARBA"/>
</dbReference>
<dbReference type="PANTHER" id="PTHR10151:SF120">
    <property type="entry name" value="BIS(5'-ADENOSYL)-TRIPHOSPHATASE"/>
    <property type="match status" value="1"/>
</dbReference>
<protein>
    <recommendedName>
        <fullName evidence="3">Type I phosphodiesterase/nucleotide pyrophosphatase</fullName>
    </recommendedName>
</protein>
<dbReference type="PANTHER" id="PTHR10151">
    <property type="entry name" value="ECTONUCLEOTIDE PYROPHOSPHATASE/PHOSPHODIESTERASE"/>
    <property type="match status" value="1"/>
</dbReference>
<gene>
    <name evidence="1" type="ORF">GCM10011333_30590</name>
</gene>
<dbReference type="SUPFAM" id="SSF53649">
    <property type="entry name" value="Alkaline phosphatase-like"/>
    <property type="match status" value="1"/>
</dbReference>
<dbReference type="AlphaFoldDB" id="A0A8J2XLT0"/>
<proteinExistence type="predicted"/>